<organism evidence="1">
    <name type="scientific">Lepeophtheirus salmonis</name>
    <name type="common">Salmon louse</name>
    <name type="synonym">Caligus salmonis</name>
    <dbReference type="NCBI Taxonomy" id="72036"/>
    <lineage>
        <taxon>Eukaryota</taxon>
        <taxon>Metazoa</taxon>
        <taxon>Ecdysozoa</taxon>
        <taxon>Arthropoda</taxon>
        <taxon>Crustacea</taxon>
        <taxon>Multicrustacea</taxon>
        <taxon>Hexanauplia</taxon>
        <taxon>Copepoda</taxon>
        <taxon>Siphonostomatoida</taxon>
        <taxon>Caligidae</taxon>
        <taxon>Lepeophtheirus</taxon>
    </lineage>
</organism>
<feature type="non-terminal residue" evidence="1">
    <location>
        <position position="1"/>
    </location>
</feature>
<evidence type="ECO:0000313" key="1">
    <source>
        <dbReference type="EMBL" id="CDW35323.1"/>
    </source>
</evidence>
<dbReference type="AlphaFoldDB" id="A0A0K2UAQ8"/>
<name>A0A0K2UAQ8_LEPSM</name>
<proteinExistence type="predicted"/>
<feature type="non-terminal residue" evidence="1">
    <location>
        <position position="75"/>
    </location>
</feature>
<accession>A0A0K2UAQ8</accession>
<reference evidence="1" key="1">
    <citation type="submission" date="2014-05" db="EMBL/GenBank/DDBJ databases">
        <authorList>
            <person name="Chronopoulou M."/>
        </authorList>
    </citation>
    <scope>NUCLEOTIDE SEQUENCE</scope>
    <source>
        <tissue evidence="1">Whole organism</tissue>
    </source>
</reference>
<sequence length="75" mass="8972">TRFIRRIIIQYYSTAGWNFLRKVIFKEIYLIIDIQTIYKISGSNYTLNQVYFQKNLGEETPEPPFIESITDYIPS</sequence>
<dbReference type="EMBL" id="HACA01017962">
    <property type="protein sequence ID" value="CDW35323.1"/>
    <property type="molecule type" value="Transcribed_RNA"/>
</dbReference>
<protein>
    <submittedName>
        <fullName evidence="1">Uncharacterized protein</fullName>
    </submittedName>
</protein>